<name>A0A0F9PEP3_9ZZZZ</name>
<dbReference type="GO" id="GO:0016020">
    <property type="term" value="C:membrane"/>
    <property type="evidence" value="ECO:0007669"/>
    <property type="project" value="TreeGrafter"/>
</dbReference>
<accession>A0A0F9PEP3</accession>
<feature type="domain" description="AB hydrolase-1" evidence="1">
    <location>
        <begin position="103"/>
        <end position="301"/>
    </location>
</feature>
<dbReference type="Gene3D" id="3.40.50.1820">
    <property type="entry name" value="alpha/beta hydrolase"/>
    <property type="match status" value="1"/>
</dbReference>
<dbReference type="InterPro" id="IPR050266">
    <property type="entry name" value="AB_hydrolase_sf"/>
</dbReference>
<dbReference type="SUPFAM" id="SSF53474">
    <property type="entry name" value="alpha/beta-Hydrolases"/>
    <property type="match status" value="1"/>
</dbReference>
<dbReference type="GO" id="GO:0046464">
    <property type="term" value="P:acylglycerol catabolic process"/>
    <property type="evidence" value="ECO:0007669"/>
    <property type="project" value="TreeGrafter"/>
</dbReference>
<dbReference type="AlphaFoldDB" id="A0A0F9PEP3"/>
<dbReference type="InterPro" id="IPR000073">
    <property type="entry name" value="AB_hydrolase_1"/>
</dbReference>
<dbReference type="InterPro" id="IPR029058">
    <property type="entry name" value="AB_hydrolase_fold"/>
</dbReference>
<evidence type="ECO:0000313" key="2">
    <source>
        <dbReference type="EMBL" id="KKN28629.1"/>
    </source>
</evidence>
<reference evidence="2" key="1">
    <citation type="journal article" date="2015" name="Nature">
        <title>Complex archaea that bridge the gap between prokaryotes and eukaryotes.</title>
        <authorList>
            <person name="Spang A."/>
            <person name="Saw J.H."/>
            <person name="Jorgensen S.L."/>
            <person name="Zaremba-Niedzwiedzka K."/>
            <person name="Martijn J."/>
            <person name="Lind A.E."/>
            <person name="van Eijk R."/>
            <person name="Schleper C."/>
            <person name="Guy L."/>
            <person name="Ettema T.J."/>
        </authorList>
    </citation>
    <scope>NUCLEOTIDE SEQUENCE</scope>
</reference>
<dbReference type="PANTHER" id="PTHR43798:SF33">
    <property type="entry name" value="HYDROLASE, PUTATIVE (AFU_ORTHOLOGUE AFUA_2G14860)-RELATED"/>
    <property type="match status" value="1"/>
</dbReference>
<dbReference type="GO" id="GO:0047372">
    <property type="term" value="F:monoacylglycerol lipase activity"/>
    <property type="evidence" value="ECO:0007669"/>
    <property type="project" value="TreeGrafter"/>
</dbReference>
<comment type="caution">
    <text evidence="2">The sequence shown here is derived from an EMBL/GenBank/DDBJ whole genome shotgun (WGS) entry which is preliminary data.</text>
</comment>
<proteinExistence type="predicted"/>
<sequence>MHKKYLIEQRLILSYCRTSFKPHACLTRSINMSSIKVICFSALLALTNNALASSEVNTESLSYDALLSNCEYDFKVNYFALESQKQSLKMAYIYLKPTKSDMPTVTLMHGKNFNADYWTTTAQYLQSLGYGVLIPDQIGFGKSSKPTDYQYSFAALAHHTHALIDSLNIKESIVLGHSMGGMLASRFALMYPNTTKKLILVNPIGLENYLQYVDYKDTNFFYKNELAKTPEGVRKYQQKNYYDGKWNTTYSALTDFITGQIQGPDKEKMAWVNAKTYDMIFTQPVITEFKDLTVPVKLIIGTRDRTGPGRNWKKDGVDYELGRYDKLGKHAASLIPNAQLFELNNLGHLPQIEDFDRFKDVFNKALNTK</sequence>
<dbReference type="Pfam" id="PF00561">
    <property type="entry name" value="Abhydrolase_1"/>
    <property type="match status" value="1"/>
</dbReference>
<organism evidence="2">
    <name type="scientific">marine sediment metagenome</name>
    <dbReference type="NCBI Taxonomy" id="412755"/>
    <lineage>
        <taxon>unclassified sequences</taxon>
        <taxon>metagenomes</taxon>
        <taxon>ecological metagenomes</taxon>
    </lineage>
</organism>
<gene>
    <name evidence="2" type="ORF">LCGC14_0852290</name>
</gene>
<evidence type="ECO:0000259" key="1">
    <source>
        <dbReference type="Pfam" id="PF00561"/>
    </source>
</evidence>
<dbReference type="PANTHER" id="PTHR43798">
    <property type="entry name" value="MONOACYLGLYCEROL LIPASE"/>
    <property type="match status" value="1"/>
</dbReference>
<protein>
    <recommendedName>
        <fullName evidence="1">AB hydrolase-1 domain-containing protein</fullName>
    </recommendedName>
</protein>
<dbReference type="PRINTS" id="PR00111">
    <property type="entry name" value="ABHYDROLASE"/>
</dbReference>
<dbReference type="EMBL" id="LAZR01002546">
    <property type="protein sequence ID" value="KKN28629.1"/>
    <property type="molecule type" value="Genomic_DNA"/>
</dbReference>